<dbReference type="Proteomes" id="UP000828390">
    <property type="component" value="Unassembled WGS sequence"/>
</dbReference>
<sequence>MLMLKWWLVTKKYSKSVLKWCKILNLGYTDAVLAKTSKLKARLTPTKSALDIERIRKAASVTESGCQEATKHMLYKPVQGIGDTNGICKCTMAE</sequence>
<evidence type="ECO:0000313" key="2">
    <source>
        <dbReference type="Proteomes" id="UP000828390"/>
    </source>
</evidence>
<gene>
    <name evidence="1" type="ORF">DPMN_150120</name>
</gene>
<keyword evidence="2" id="KW-1185">Reference proteome</keyword>
<proteinExistence type="predicted"/>
<dbReference type="AlphaFoldDB" id="A0A9D4J1R5"/>
<dbReference type="EMBL" id="JAIWYP010000007">
    <property type="protein sequence ID" value="KAH3796551.1"/>
    <property type="molecule type" value="Genomic_DNA"/>
</dbReference>
<protein>
    <submittedName>
        <fullName evidence="1">Uncharacterized protein</fullName>
    </submittedName>
</protein>
<reference evidence="1" key="1">
    <citation type="journal article" date="2019" name="bioRxiv">
        <title>The Genome of the Zebra Mussel, Dreissena polymorpha: A Resource for Invasive Species Research.</title>
        <authorList>
            <person name="McCartney M.A."/>
            <person name="Auch B."/>
            <person name="Kono T."/>
            <person name="Mallez S."/>
            <person name="Zhang Y."/>
            <person name="Obille A."/>
            <person name="Becker A."/>
            <person name="Abrahante J.E."/>
            <person name="Garbe J."/>
            <person name="Badalamenti J.P."/>
            <person name="Herman A."/>
            <person name="Mangelson H."/>
            <person name="Liachko I."/>
            <person name="Sullivan S."/>
            <person name="Sone E.D."/>
            <person name="Koren S."/>
            <person name="Silverstein K.A.T."/>
            <person name="Beckman K.B."/>
            <person name="Gohl D.M."/>
        </authorList>
    </citation>
    <scope>NUCLEOTIDE SEQUENCE</scope>
    <source>
        <strain evidence="1">Duluth1</strain>
        <tissue evidence="1">Whole animal</tissue>
    </source>
</reference>
<accession>A0A9D4J1R5</accession>
<comment type="caution">
    <text evidence="1">The sequence shown here is derived from an EMBL/GenBank/DDBJ whole genome shotgun (WGS) entry which is preliminary data.</text>
</comment>
<organism evidence="1 2">
    <name type="scientific">Dreissena polymorpha</name>
    <name type="common">Zebra mussel</name>
    <name type="synonym">Mytilus polymorpha</name>
    <dbReference type="NCBI Taxonomy" id="45954"/>
    <lineage>
        <taxon>Eukaryota</taxon>
        <taxon>Metazoa</taxon>
        <taxon>Spiralia</taxon>
        <taxon>Lophotrochozoa</taxon>
        <taxon>Mollusca</taxon>
        <taxon>Bivalvia</taxon>
        <taxon>Autobranchia</taxon>
        <taxon>Heteroconchia</taxon>
        <taxon>Euheterodonta</taxon>
        <taxon>Imparidentia</taxon>
        <taxon>Neoheterodontei</taxon>
        <taxon>Myida</taxon>
        <taxon>Dreissenoidea</taxon>
        <taxon>Dreissenidae</taxon>
        <taxon>Dreissena</taxon>
    </lineage>
</organism>
<name>A0A9D4J1R5_DREPO</name>
<evidence type="ECO:0000313" key="1">
    <source>
        <dbReference type="EMBL" id="KAH3796551.1"/>
    </source>
</evidence>
<reference evidence="1" key="2">
    <citation type="submission" date="2020-11" db="EMBL/GenBank/DDBJ databases">
        <authorList>
            <person name="McCartney M.A."/>
            <person name="Auch B."/>
            <person name="Kono T."/>
            <person name="Mallez S."/>
            <person name="Becker A."/>
            <person name="Gohl D.M."/>
            <person name="Silverstein K.A.T."/>
            <person name="Koren S."/>
            <person name="Bechman K.B."/>
            <person name="Herman A."/>
            <person name="Abrahante J.E."/>
            <person name="Garbe J."/>
        </authorList>
    </citation>
    <scope>NUCLEOTIDE SEQUENCE</scope>
    <source>
        <strain evidence="1">Duluth1</strain>
        <tissue evidence="1">Whole animal</tissue>
    </source>
</reference>